<proteinExistence type="predicted"/>
<protein>
    <submittedName>
        <fullName evidence="1">Related to fusarubin cluster-esterase</fullName>
    </submittedName>
</protein>
<dbReference type="PANTHER" id="PTHR43194:SF4">
    <property type="entry name" value="AB HYDROLASE-1 DOMAIN-CONTAINING PROTEIN"/>
    <property type="match status" value="1"/>
</dbReference>
<dbReference type="AlphaFoldDB" id="A0A1L7XI37"/>
<dbReference type="InterPro" id="IPR050228">
    <property type="entry name" value="Carboxylesterase_BioH"/>
</dbReference>
<dbReference type="STRING" id="576137.A0A1L7XI37"/>
<accession>A0A1L7XI37</accession>
<dbReference type="InterPro" id="IPR029058">
    <property type="entry name" value="AB_hydrolase_fold"/>
</dbReference>
<dbReference type="CDD" id="cd12809">
    <property type="entry name" value="Esterase_713_like-2"/>
    <property type="match status" value="1"/>
</dbReference>
<dbReference type="OrthoDB" id="9978720at2759"/>
<reference evidence="1 2" key="1">
    <citation type="submission" date="2016-03" db="EMBL/GenBank/DDBJ databases">
        <authorList>
            <person name="Ploux O."/>
        </authorList>
    </citation>
    <scope>NUCLEOTIDE SEQUENCE [LARGE SCALE GENOMIC DNA]</scope>
    <source>
        <strain evidence="1 2">UAMH 11012</strain>
    </source>
</reference>
<dbReference type="Gene3D" id="3.40.50.1820">
    <property type="entry name" value="alpha/beta hydrolase"/>
    <property type="match status" value="1"/>
</dbReference>
<name>A0A1L7XI37_9HELO</name>
<evidence type="ECO:0000313" key="1">
    <source>
        <dbReference type="EMBL" id="CZR64703.1"/>
    </source>
</evidence>
<evidence type="ECO:0000313" key="2">
    <source>
        <dbReference type="Proteomes" id="UP000184330"/>
    </source>
</evidence>
<keyword evidence="2" id="KW-1185">Reference proteome</keyword>
<dbReference type="SUPFAM" id="SSF53474">
    <property type="entry name" value="alpha/beta-Hydrolases"/>
    <property type="match status" value="1"/>
</dbReference>
<dbReference type="EMBL" id="FJOG01000027">
    <property type="protein sequence ID" value="CZR64703.1"/>
    <property type="molecule type" value="Genomic_DNA"/>
</dbReference>
<dbReference type="Proteomes" id="UP000184330">
    <property type="component" value="Unassembled WGS sequence"/>
</dbReference>
<gene>
    <name evidence="1" type="ORF">PAC_14602</name>
</gene>
<organism evidence="1 2">
    <name type="scientific">Phialocephala subalpina</name>
    <dbReference type="NCBI Taxonomy" id="576137"/>
    <lineage>
        <taxon>Eukaryota</taxon>
        <taxon>Fungi</taxon>
        <taxon>Dikarya</taxon>
        <taxon>Ascomycota</taxon>
        <taxon>Pezizomycotina</taxon>
        <taxon>Leotiomycetes</taxon>
        <taxon>Helotiales</taxon>
        <taxon>Mollisiaceae</taxon>
        <taxon>Phialocephala</taxon>
        <taxon>Phialocephala fortinii species complex</taxon>
    </lineage>
</organism>
<dbReference type="PANTHER" id="PTHR43194">
    <property type="entry name" value="HYDROLASE ALPHA/BETA FOLD FAMILY"/>
    <property type="match status" value="1"/>
</dbReference>
<sequence length="363" mass="40602">MSQYPESFHSRSYFYVGGEYVKTPGGTIFENQMYVERLQPTDVTKLYPVVFIHGGAQTGTNWLNKPDGGHGWASWFLDHGYEVYIVDQVHTGRSAWSPKSAFPQIVAPAEYMQQHFTATKNYPLWPQAHGHTQWPGTGMMGDPIFDAYYASQSQFLLDTIEQERTMRLAGIALLDKIGASILITHSRGGLHGWAWADARPTLIKALIQIEPRGPPFHEAVFSTKFVRPWGLTSIPLTYDPPPEDEKAPLTTKILPASSELEVDCYLQEEPARQLVNLKNIPILVVTGAASYHATYDHSIVAFLEQAGCENVEHMKLADLGIHGNGHMLFMEKNSDEIAEALDTWIVNTSNDGKEEPIEASDDR</sequence>